<gene>
    <name evidence="2" type="ORF">LV85_00351</name>
</gene>
<protein>
    <recommendedName>
        <fullName evidence="4">Outer membrane insertion C-signal</fullName>
    </recommendedName>
</protein>
<dbReference type="Proteomes" id="UP000248882">
    <property type="component" value="Unassembled WGS sequence"/>
</dbReference>
<dbReference type="EMBL" id="QKZT01000001">
    <property type="protein sequence ID" value="PZX58165.1"/>
    <property type="molecule type" value="Genomic_DNA"/>
</dbReference>
<comment type="caution">
    <text evidence="2">The sequence shown here is derived from an EMBL/GenBank/DDBJ whole genome shotgun (WGS) entry which is preliminary data.</text>
</comment>
<feature type="chain" id="PRO_5015942623" description="Outer membrane insertion C-signal" evidence="1">
    <location>
        <begin position="21"/>
        <end position="144"/>
    </location>
</feature>
<dbReference type="RefSeq" id="WP_111316441.1">
    <property type="nucleotide sequence ID" value="NZ_QKZT01000001.1"/>
</dbReference>
<dbReference type="OrthoDB" id="824482at2"/>
<feature type="signal peptide" evidence="1">
    <location>
        <begin position="1"/>
        <end position="20"/>
    </location>
</feature>
<dbReference type="AlphaFoldDB" id="A0A2W7S592"/>
<evidence type="ECO:0008006" key="4">
    <source>
        <dbReference type="Google" id="ProtNLM"/>
    </source>
</evidence>
<accession>A0A2W7S592</accession>
<keyword evidence="3" id="KW-1185">Reference proteome</keyword>
<reference evidence="2 3" key="1">
    <citation type="submission" date="2018-06" db="EMBL/GenBank/DDBJ databases">
        <title>Genomic Encyclopedia of Archaeal and Bacterial Type Strains, Phase II (KMG-II): from individual species to whole genera.</title>
        <authorList>
            <person name="Goeker M."/>
        </authorList>
    </citation>
    <scope>NUCLEOTIDE SEQUENCE [LARGE SCALE GENOMIC DNA]</scope>
    <source>
        <strain evidence="2 3">DSM 19830</strain>
    </source>
</reference>
<evidence type="ECO:0000313" key="2">
    <source>
        <dbReference type="EMBL" id="PZX58165.1"/>
    </source>
</evidence>
<sequence>MKKLFLLSLTLFTFISLAQAQISAGVNIQSSETFVTIGTNPNNKIFGEGRIGTGGDIGVELMGAYNIIQKDDVNFYLGLGLGLDDDRNHDHDDDDDIYIALPFGLLVTPFNSKNLGLVLEAAPILADDHGDYFRAGFGFKYTFR</sequence>
<evidence type="ECO:0000256" key="1">
    <source>
        <dbReference type="SAM" id="SignalP"/>
    </source>
</evidence>
<organism evidence="2 3">
    <name type="scientific">Algoriphagus chordae</name>
    <dbReference type="NCBI Taxonomy" id="237019"/>
    <lineage>
        <taxon>Bacteria</taxon>
        <taxon>Pseudomonadati</taxon>
        <taxon>Bacteroidota</taxon>
        <taxon>Cytophagia</taxon>
        <taxon>Cytophagales</taxon>
        <taxon>Cyclobacteriaceae</taxon>
        <taxon>Algoriphagus</taxon>
    </lineage>
</organism>
<name>A0A2W7S592_9BACT</name>
<keyword evidence="1" id="KW-0732">Signal</keyword>
<evidence type="ECO:0000313" key="3">
    <source>
        <dbReference type="Proteomes" id="UP000248882"/>
    </source>
</evidence>
<proteinExistence type="predicted"/>